<comment type="caution">
    <text evidence="2">The sequence shown here is derived from an EMBL/GenBank/DDBJ whole genome shotgun (WGS) entry which is preliminary data.</text>
</comment>
<organism evidence="2 3">
    <name type="scientific">Leptospira broomii serovar Hurstbridge str. 5399</name>
    <dbReference type="NCBI Taxonomy" id="1049789"/>
    <lineage>
        <taxon>Bacteria</taxon>
        <taxon>Pseudomonadati</taxon>
        <taxon>Spirochaetota</taxon>
        <taxon>Spirochaetia</taxon>
        <taxon>Leptospirales</taxon>
        <taxon>Leptospiraceae</taxon>
        <taxon>Leptospira</taxon>
    </lineage>
</organism>
<keyword evidence="2" id="KW-0378">Hydrolase</keyword>
<accession>T0GL28</accession>
<dbReference type="Gene3D" id="3.40.50.1820">
    <property type="entry name" value="alpha/beta hydrolase"/>
    <property type="match status" value="1"/>
</dbReference>
<dbReference type="InterPro" id="IPR029058">
    <property type="entry name" value="AB_hydrolase_fold"/>
</dbReference>
<dbReference type="InterPro" id="IPR051049">
    <property type="entry name" value="Dienelactone_hydrolase-like"/>
</dbReference>
<name>T0GL28_9LEPT</name>
<dbReference type="EMBL" id="AHMO02000008">
    <property type="protein sequence ID" value="EQA46063.1"/>
    <property type="molecule type" value="Genomic_DNA"/>
</dbReference>
<dbReference type="Proteomes" id="UP000015454">
    <property type="component" value="Unassembled WGS sequence"/>
</dbReference>
<dbReference type="RefSeq" id="WP_010572025.1">
    <property type="nucleotide sequence ID" value="NZ_AHMO02000008.1"/>
</dbReference>
<dbReference type="SUPFAM" id="SSF53474">
    <property type="entry name" value="alpha/beta-Hydrolases"/>
    <property type="match status" value="1"/>
</dbReference>
<evidence type="ECO:0000259" key="1">
    <source>
        <dbReference type="Pfam" id="PF01738"/>
    </source>
</evidence>
<sequence length="236" mass="26194">MILEQTQLSIDDGGIMHAFIARPDHGPSPALIVLQEVFGVNHHIKDVAQRFAKEGFYTIAPELFHRTAPPGYEGSYEDFRAARPHFSAITIETLESDLKATYSWLLSRSEVKSDLIGSVGYCLGGKVSFLANSFLPLQAAASYYGGGIAPSLLSYCERQNGPILLVWAGLDKNILPEHYRSVSDSLRKHNKHYVEAIFSDANHGFFCDARSAYNKEAAQQAWSLTVSFLKTYLMIS</sequence>
<dbReference type="AlphaFoldDB" id="T0GL28"/>
<dbReference type="GO" id="GO:0016787">
    <property type="term" value="F:hydrolase activity"/>
    <property type="evidence" value="ECO:0007669"/>
    <property type="project" value="UniProtKB-KW"/>
</dbReference>
<proteinExistence type="predicted"/>
<evidence type="ECO:0000313" key="2">
    <source>
        <dbReference type="EMBL" id="EQA46063.1"/>
    </source>
</evidence>
<dbReference type="PANTHER" id="PTHR46623">
    <property type="entry name" value="CARBOXYMETHYLENEBUTENOLIDASE-RELATED"/>
    <property type="match status" value="1"/>
</dbReference>
<dbReference type="STRING" id="1049789.LEP1GSC050_3936"/>
<gene>
    <name evidence="2" type="ORF">LEP1GSC050_3936</name>
</gene>
<dbReference type="Pfam" id="PF01738">
    <property type="entry name" value="DLH"/>
    <property type="match status" value="1"/>
</dbReference>
<evidence type="ECO:0000313" key="3">
    <source>
        <dbReference type="Proteomes" id="UP000015454"/>
    </source>
</evidence>
<dbReference type="InterPro" id="IPR002925">
    <property type="entry name" value="Dienelactn_hydro"/>
</dbReference>
<reference evidence="2" key="1">
    <citation type="submission" date="2013-05" db="EMBL/GenBank/DDBJ databases">
        <authorList>
            <person name="Harkins D.M."/>
            <person name="Durkin A.S."/>
            <person name="Brinkac L.M."/>
            <person name="Haft D.H."/>
            <person name="Selengut J.D."/>
            <person name="Sanka R."/>
            <person name="DePew J."/>
            <person name="Purushe J."/>
            <person name="Hartskeerl R.A."/>
            <person name="Ahmed A."/>
            <person name="van der Linden H."/>
            <person name="Goris M.G.A."/>
            <person name="Vinetz J.M."/>
            <person name="Sutton G.G."/>
            <person name="Nierman W.C."/>
            <person name="Fouts D.E."/>
        </authorList>
    </citation>
    <scope>NUCLEOTIDE SEQUENCE [LARGE SCALE GENOMIC DNA]</scope>
    <source>
        <strain evidence="2">5399</strain>
    </source>
</reference>
<feature type="domain" description="Dienelactone hydrolase" evidence="1">
    <location>
        <begin position="16"/>
        <end position="233"/>
    </location>
</feature>
<keyword evidence="3" id="KW-1185">Reference proteome</keyword>
<protein>
    <submittedName>
        <fullName evidence="2">Dienelactone hydrolase family protein</fullName>
    </submittedName>
</protein>
<dbReference type="PANTHER" id="PTHR46623:SF6">
    <property type="entry name" value="ALPHA_BETA-HYDROLASES SUPERFAMILY PROTEIN"/>
    <property type="match status" value="1"/>
</dbReference>